<dbReference type="CDD" id="cd00761">
    <property type="entry name" value="Glyco_tranf_GTA_type"/>
    <property type="match status" value="1"/>
</dbReference>
<evidence type="ECO:0000313" key="3">
    <source>
        <dbReference type="EMBL" id="ELT46029.1"/>
    </source>
</evidence>
<dbReference type="EMBL" id="AOFD01000002">
    <property type="protein sequence ID" value="ELT46029.1"/>
    <property type="molecule type" value="Genomic_DNA"/>
</dbReference>
<accession>L8TXQ9</accession>
<dbReference type="GO" id="GO:0016740">
    <property type="term" value="F:transferase activity"/>
    <property type="evidence" value="ECO:0007669"/>
    <property type="project" value="UniProtKB-KW"/>
</dbReference>
<dbReference type="PATRIC" id="fig|683150.5.peg.168"/>
<reference evidence="4" key="1">
    <citation type="journal article" date="2013" name="Genome Announc.">
        <title>Draft Genome Sequence of the 2-Chloro-4-Nitrophenol-Degrading Bacterium Arthrobacter sp. Strain SJCon.</title>
        <authorList>
            <person name="Vikram S."/>
            <person name="Kumar S."/>
            <person name="Vaidya B."/>
            <person name="Pinnaka A.K."/>
            <person name="Raghava G.P."/>
        </authorList>
    </citation>
    <scope>NUCLEOTIDE SEQUENCE [LARGE SCALE GENOMIC DNA]</scope>
    <source>
        <strain evidence="4">SJCon</strain>
    </source>
</reference>
<feature type="compositionally biased region" description="Basic residues" evidence="1">
    <location>
        <begin position="247"/>
        <end position="256"/>
    </location>
</feature>
<evidence type="ECO:0000256" key="1">
    <source>
        <dbReference type="SAM" id="MobiDB-lite"/>
    </source>
</evidence>
<dbReference type="Gene3D" id="3.90.550.10">
    <property type="entry name" value="Spore Coat Polysaccharide Biosynthesis Protein SpsA, Chain A"/>
    <property type="match status" value="1"/>
</dbReference>
<name>L8TXQ9_9MICC</name>
<feature type="domain" description="Glycosyltransferase 2-like" evidence="2">
    <location>
        <begin position="15"/>
        <end position="168"/>
    </location>
</feature>
<dbReference type="PANTHER" id="PTHR43685:SF2">
    <property type="entry name" value="GLYCOSYLTRANSFERASE 2-LIKE DOMAIN-CONTAINING PROTEIN"/>
    <property type="match status" value="1"/>
</dbReference>
<gene>
    <name evidence="3" type="ORF">G205_00844</name>
</gene>
<protein>
    <submittedName>
        <fullName evidence="3">Glycosyl transferase family protein</fullName>
    </submittedName>
</protein>
<dbReference type="AlphaFoldDB" id="L8TXQ9"/>
<proteinExistence type="predicted"/>
<organism evidence="3 4">
    <name type="scientific">Arthrobacter nitrophenolicus</name>
    <dbReference type="NCBI Taxonomy" id="683150"/>
    <lineage>
        <taxon>Bacteria</taxon>
        <taxon>Bacillati</taxon>
        <taxon>Actinomycetota</taxon>
        <taxon>Actinomycetes</taxon>
        <taxon>Micrococcales</taxon>
        <taxon>Micrococcaceae</taxon>
        <taxon>Arthrobacter</taxon>
    </lineage>
</organism>
<dbReference type="Proteomes" id="UP000011189">
    <property type="component" value="Unassembled WGS sequence"/>
</dbReference>
<dbReference type="SUPFAM" id="SSF53448">
    <property type="entry name" value="Nucleotide-diphospho-sugar transferases"/>
    <property type="match status" value="1"/>
</dbReference>
<keyword evidence="4" id="KW-1185">Reference proteome</keyword>
<dbReference type="InterPro" id="IPR050834">
    <property type="entry name" value="Glycosyltransf_2"/>
</dbReference>
<dbReference type="InterPro" id="IPR001173">
    <property type="entry name" value="Glyco_trans_2-like"/>
</dbReference>
<evidence type="ECO:0000259" key="2">
    <source>
        <dbReference type="Pfam" id="PF00535"/>
    </source>
</evidence>
<dbReference type="PANTHER" id="PTHR43685">
    <property type="entry name" value="GLYCOSYLTRANSFERASE"/>
    <property type="match status" value="1"/>
</dbReference>
<evidence type="ECO:0000313" key="4">
    <source>
        <dbReference type="Proteomes" id="UP000011189"/>
    </source>
</evidence>
<dbReference type="Pfam" id="PF00535">
    <property type="entry name" value="Glycos_transf_2"/>
    <property type="match status" value="1"/>
</dbReference>
<keyword evidence="3" id="KW-0808">Transferase</keyword>
<comment type="caution">
    <text evidence="3">The sequence shown here is derived from an EMBL/GenBank/DDBJ whole genome shotgun (WGS) entry which is preliminary data.</text>
</comment>
<dbReference type="InterPro" id="IPR029044">
    <property type="entry name" value="Nucleotide-diphossugar_trans"/>
</dbReference>
<feature type="region of interest" description="Disordered" evidence="1">
    <location>
        <begin position="247"/>
        <end position="270"/>
    </location>
</feature>
<sequence>MIRGYAPAMEVHTVSVVIPTRNDGAQLRTCLALLARQTRPADEIIVVDNASSDDTAAICAAAGVKRITVDLPGIPATAAAGFDAATGSIIARLDTDSRPPRDWLEHAERILRAAAPLTAVTGPGDFYGGNALVRWAGRHVFLGAYFTVIGFLLGHPPVYGSNFALRRELWEGISSSVVRDNALVHDDLDISYRLRPAMGVLYDPTLKVGVSARPFASWASFRRRIVTSVVTFRVEFRHEPPLRRRLDRFRRRRGHRSPATPARPPWHRGR</sequence>